<dbReference type="RefSeq" id="WP_138595491.1">
    <property type="nucleotide sequence ID" value="NZ_PNCK01000018.1"/>
</dbReference>
<dbReference type="OrthoDB" id="9779889at2"/>
<dbReference type="SMART" id="SM00271">
    <property type="entry name" value="DnaJ"/>
    <property type="match status" value="1"/>
</dbReference>
<sequence>MTTVLFFTVFVAIMGFIFGKCCKGGNPFFIFIGLAVSLVPVGSTLVTEEQNWYFIPYVLGFLYVYTNPFYWLSDAFSEVKLSYQLAKAKSEQSHAQYQDDIKQTEQDIKAQAEELRRQKAQAEEEIKRASEELRRKQEAFQRQQSQQQPNNSSSQSHFDSAGLDPRKFEDACSILGVHAGSSLAEFKKAYRHLINLFHPDKLDKIDGVLKQQAKENTKLIIIAWETIQKKLK</sequence>
<evidence type="ECO:0000313" key="7">
    <source>
        <dbReference type="Proteomes" id="UP000305730"/>
    </source>
</evidence>
<proteinExistence type="predicted"/>
<reference evidence="8" key="2">
    <citation type="submission" date="2019-06" db="EMBL/GenBank/DDBJ databases">
        <title>Co-occurence of chitin degradation, pigmentation and bioactivity in marine Pseudoalteromonas.</title>
        <authorList>
            <person name="Sonnenschein E.C."/>
            <person name="Bech P.K."/>
        </authorList>
    </citation>
    <scope>NUCLEOTIDE SEQUENCE [LARGE SCALE GENOMIC DNA]</scope>
    <source>
        <strain evidence="8">S2231</strain>
    </source>
</reference>
<evidence type="ECO:0000259" key="4">
    <source>
        <dbReference type="PROSITE" id="PS50076"/>
    </source>
</evidence>
<gene>
    <name evidence="6" type="ORF">CWB96_03815</name>
    <name evidence="5" type="ORF">CWB97_05195</name>
</gene>
<dbReference type="CDD" id="cd06257">
    <property type="entry name" value="DnaJ"/>
    <property type="match status" value="1"/>
</dbReference>
<keyword evidence="1" id="KW-0143">Chaperone</keyword>
<evidence type="ECO:0000256" key="3">
    <source>
        <dbReference type="SAM" id="Phobius"/>
    </source>
</evidence>
<accession>A0A5S3XSV5</accession>
<comment type="caution">
    <text evidence="6">The sequence shown here is derived from an EMBL/GenBank/DDBJ whole genome shotgun (WGS) entry which is preliminary data.</text>
</comment>
<evidence type="ECO:0000313" key="8">
    <source>
        <dbReference type="Proteomes" id="UP000307706"/>
    </source>
</evidence>
<organism evidence="6 8">
    <name type="scientific">Pseudoalteromonas citrea</name>
    <dbReference type="NCBI Taxonomy" id="43655"/>
    <lineage>
        <taxon>Bacteria</taxon>
        <taxon>Pseudomonadati</taxon>
        <taxon>Pseudomonadota</taxon>
        <taxon>Gammaproteobacteria</taxon>
        <taxon>Alteromonadales</taxon>
        <taxon>Pseudoalteromonadaceae</taxon>
        <taxon>Pseudoalteromonas</taxon>
    </lineage>
</organism>
<dbReference type="SUPFAM" id="SSF46565">
    <property type="entry name" value="Chaperone J-domain"/>
    <property type="match status" value="1"/>
</dbReference>
<evidence type="ECO:0000313" key="6">
    <source>
        <dbReference type="EMBL" id="TMP61422.1"/>
    </source>
</evidence>
<dbReference type="EMBL" id="PNCL01000016">
    <property type="protein sequence ID" value="TMP61422.1"/>
    <property type="molecule type" value="Genomic_DNA"/>
</dbReference>
<dbReference type="Proteomes" id="UP000305730">
    <property type="component" value="Unassembled WGS sequence"/>
</dbReference>
<feature type="region of interest" description="Disordered" evidence="2">
    <location>
        <begin position="119"/>
        <end position="161"/>
    </location>
</feature>
<feature type="compositionally biased region" description="Basic and acidic residues" evidence="2">
    <location>
        <begin position="119"/>
        <end position="139"/>
    </location>
</feature>
<feature type="transmembrane region" description="Helical" evidence="3">
    <location>
        <begin position="29"/>
        <end position="47"/>
    </location>
</feature>
<protein>
    <recommendedName>
        <fullName evidence="4">J domain-containing protein</fullName>
    </recommendedName>
</protein>
<keyword evidence="3" id="KW-1133">Transmembrane helix</keyword>
<reference evidence="7 8" key="1">
    <citation type="submission" date="2017-12" db="EMBL/GenBank/DDBJ databases">
        <authorList>
            <person name="Paulsen S."/>
            <person name="Gram L.K."/>
        </authorList>
    </citation>
    <scope>NUCLEOTIDE SEQUENCE [LARGE SCALE GENOMIC DNA]</scope>
    <source>
        <strain evidence="6 8">S2231</strain>
        <strain evidence="5 7">S2233</strain>
    </source>
</reference>
<dbReference type="Pfam" id="PF00226">
    <property type="entry name" value="DnaJ"/>
    <property type="match status" value="1"/>
</dbReference>
<feature type="transmembrane region" description="Helical" evidence="3">
    <location>
        <begin position="54"/>
        <end position="72"/>
    </location>
</feature>
<evidence type="ECO:0000313" key="5">
    <source>
        <dbReference type="EMBL" id="TMP45197.1"/>
    </source>
</evidence>
<reference evidence="6" key="3">
    <citation type="submission" date="2019-09" db="EMBL/GenBank/DDBJ databases">
        <title>Co-occurence of chitin degradation, pigmentation and bioactivity in marine Pseudoalteromonas.</title>
        <authorList>
            <person name="Sonnenschein E.C."/>
            <person name="Bech P.K."/>
        </authorList>
    </citation>
    <scope>NUCLEOTIDE SEQUENCE</scope>
    <source>
        <strain evidence="6">S2231</strain>
        <strain evidence="5 7">S2233</strain>
    </source>
</reference>
<dbReference type="InterPro" id="IPR036869">
    <property type="entry name" value="J_dom_sf"/>
</dbReference>
<dbReference type="Proteomes" id="UP000307706">
    <property type="component" value="Unassembled WGS sequence"/>
</dbReference>
<dbReference type="InterPro" id="IPR001623">
    <property type="entry name" value="DnaJ_domain"/>
</dbReference>
<dbReference type="EMBL" id="PNCK01000018">
    <property type="protein sequence ID" value="TMP45197.1"/>
    <property type="molecule type" value="Genomic_DNA"/>
</dbReference>
<evidence type="ECO:0000256" key="1">
    <source>
        <dbReference type="ARBA" id="ARBA00023186"/>
    </source>
</evidence>
<keyword evidence="3" id="KW-0812">Transmembrane</keyword>
<feature type="compositionally biased region" description="Low complexity" evidence="2">
    <location>
        <begin position="141"/>
        <end position="156"/>
    </location>
</feature>
<evidence type="ECO:0000256" key="2">
    <source>
        <dbReference type="SAM" id="MobiDB-lite"/>
    </source>
</evidence>
<dbReference type="PROSITE" id="PS50076">
    <property type="entry name" value="DNAJ_2"/>
    <property type="match status" value="1"/>
</dbReference>
<dbReference type="Gene3D" id="1.10.287.110">
    <property type="entry name" value="DnaJ domain"/>
    <property type="match status" value="1"/>
</dbReference>
<keyword evidence="3" id="KW-0472">Membrane</keyword>
<feature type="domain" description="J" evidence="4">
    <location>
        <begin position="170"/>
        <end position="232"/>
    </location>
</feature>
<dbReference type="AlphaFoldDB" id="A0A5S3XSV5"/>
<name>A0A5S3XSV5_9GAMM</name>
<keyword evidence="7" id="KW-1185">Reference proteome</keyword>